<dbReference type="EMBL" id="BAAAZC010000006">
    <property type="protein sequence ID" value="GAA3962084.1"/>
    <property type="molecule type" value="Genomic_DNA"/>
</dbReference>
<evidence type="ECO:0000313" key="1">
    <source>
        <dbReference type="EMBL" id="GAA3962084.1"/>
    </source>
</evidence>
<dbReference type="RefSeq" id="WP_259091907.1">
    <property type="nucleotide sequence ID" value="NZ_BAAAZC010000006.1"/>
</dbReference>
<organism evidence="1 2">
    <name type="scientific">Mucilaginibacter dorajii</name>
    <dbReference type="NCBI Taxonomy" id="692994"/>
    <lineage>
        <taxon>Bacteria</taxon>
        <taxon>Pseudomonadati</taxon>
        <taxon>Bacteroidota</taxon>
        <taxon>Sphingobacteriia</taxon>
        <taxon>Sphingobacteriales</taxon>
        <taxon>Sphingobacteriaceae</taxon>
        <taxon>Mucilaginibacter</taxon>
    </lineage>
</organism>
<protein>
    <submittedName>
        <fullName evidence="1">Uncharacterized protein</fullName>
    </submittedName>
</protein>
<reference evidence="2" key="1">
    <citation type="journal article" date="2019" name="Int. J. Syst. Evol. Microbiol.">
        <title>The Global Catalogue of Microorganisms (GCM) 10K type strain sequencing project: providing services to taxonomists for standard genome sequencing and annotation.</title>
        <authorList>
            <consortium name="The Broad Institute Genomics Platform"/>
            <consortium name="The Broad Institute Genome Sequencing Center for Infectious Disease"/>
            <person name="Wu L."/>
            <person name="Ma J."/>
        </authorList>
    </citation>
    <scope>NUCLEOTIDE SEQUENCE [LARGE SCALE GENOMIC DNA]</scope>
    <source>
        <strain evidence="2">JCM 16601</strain>
    </source>
</reference>
<sequence length="95" mass="10743">MKNNKKLLNNALTSMVINLHDQGYTDDFLATKDEQLFCIQDCENYSLADLNIRVIDQGFDQFSNSYKYIHTIETCNGSKGLLFTDLVLADAEGVN</sequence>
<keyword evidence="2" id="KW-1185">Reference proteome</keyword>
<name>A0ABP7P9U2_9SPHI</name>
<dbReference type="Proteomes" id="UP001500742">
    <property type="component" value="Unassembled WGS sequence"/>
</dbReference>
<evidence type="ECO:0000313" key="2">
    <source>
        <dbReference type="Proteomes" id="UP001500742"/>
    </source>
</evidence>
<accession>A0ABP7P9U2</accession>
<comment type="caution">
    <text evidence="1">The sequence shown here is derived from an EMBL/GenBank/DDBJ whole genome shotgun (WGS) entry which is preliminary data.</text>
</comment>
<gene>
    <name evidence="1" type="ORF">GCM10022210_07500</name>
</gene>
<proteinExistence type="predicted"/>